<evidence type="ECO:0000313" key="2">
    <source>
        <dbReference type="Proteomes" id="UP000306102"/>
    </source>
</evidence>
<dbReference type="AlphaFoldDB" id="A0A4S4D9C9"/>
<keyword evidence="2" id="KW-1185">Reference proteome</keyword>
<comment type="caution">
    <text evidence="1">The sequence shown here is derived from an EMBL/GenBank/DDBJ whole genome shotgun (WGS) entry which is preliminary data.</text>
</comment>
<dbReference type="EMBL" id="SDRB02012158">
    <property type="protein sequence ID" value="THF98633.1"/>
    <property type="molecule type" value="Genomic_DNA"/>
</dbReference>
<accession>A0A4S4D9C9</accession>
<reference evidence="1 2" key="1">
    <citation type="journal article" date="2018" name="Proc. Natl. Acad. Sci. U.S.A.">
        <title>Draft genome sequence of Camellia sinensis var. sinensis provides insights into the evolution of the tea genome and tea quality.</title>
        <authorList>
            <person name="Wei C."/>
            <person name="Yang H."/>
            <person name="Wang S."/>
            <person name="Zhao J."/>
            <person name="Liu C."/>
            <person name="Gao L."/>
            <person name="Xia E."/>
            <person name="Lu Y."/>
            <person name="Tai Y."/>
            <person name="She G."/>
            <person name="Sun J."/>
            <person name="Cao H."/>
            <person name="Tong W."/>
            <person name="Gao Q."/>
            <person name="Li Y."/>
            <person name="Deng W."/>
            <person name="Jiang X."/>
            <person name="Wang W."/>
            <person name="Chen Q."/>
            <person name="Zhang S."/>
            <person name="Li H."/>
            <person name="Wu J."/>
            <person name="Wang P."/>
            <person name="Li P."/>
            <person name="Shi C."/>
            <person name="Zheng F."/>
            <person name="Jian J."/>
            <person name="Huang B."/>
            <person name="Shan D."/>
            <person name="Shi M."/>
            <person name="Fang C."/>
            <person name="Yue Y."/>
            <person name="Li F."/>
            <person name="Li D."/>
            <person name="Wei S."/>
            <person name="Han B."/>
            <person name="Jiang C."/>
            <person name="Yin Y."/>
            <person name="Xia T."/>
            <person name="Zhang Z."/>
            <person name="Bennetzen J.L."/>
            <person name="Zhao S."/>
            <person name="Wan X."/>
        </authorList>
    </citation>
    <scope>NUCLEOTIDE SEQUENCE [LARGE SCALE GENOMIC DNA]</scope>
    <source>
        <strain evidence="2">cv. Shuchazao</strain>
        <tissue evidence="1">Leaf</tissue>
    </source>
</reference>
<protein>
    <submittedName>
        <fullName evidence="1">Uncharacterized protein</fullName>
    </submittedName>
</protein>
<organism evidence="1 2">
    <name type="scientific">Camellia sinensis var. sinensis</name>
    <name type="common">China tea</name>
    <dbReference type="NCBI Taxonomy" id="542762"/>
    <lineage>
        <taxon>Eukaryota</taxon>
        <taxon>Viridiplantae</taxon>
        <taxon>Streptophyta</taxon>
        <taxon>Embryophyta</taxon>
        <taxon>Tracheophyta</taxon>
        <taxon>Spermatophyta</taxon>
        <taxon>Magnoliopsida</taxon>
        <taxon>eudicotyledons</taxon>
        <taxon>Gunneridae</taxon>
        <taxon>Pentapetalae</taxon>
        <taxon>asterids</taxon>
        <taxon>Ericales</taxon>
        <taxon>Theaceae</taxon>
        <taxon>Camellia</taxon>
    </lineage>
</organism>
<name>A0A4S4D9C9_CAMSN</name>
<dbReference type="Proteomes" id="UP000306102">
    <property type="component" value="Unassembled WGS sequence"/>
</dbReference>
<proteinExistence type="predicted"/>
<sequence length="168" mass="18648">MVTSARSSQPHLCLCFCPPSPLPPIVAGPTSASALDPIVAARSKDLVPVHIHTSQAHRLGWKPAMLMSYTYASTLDHGSVYTCMDAGHSDLHRFDFSDFDFDFEAPPPPPSAPVRYRFLSLSLSLSLKLFLPVSLDLVIEIEIDVAYKPEEFYVQTRKCEPQTLVQML</sequence>
<evidence type="ECO:0000313" key="1">
    <source>
        <dbReference type="EMBL" id="THF98633.1"/>
    </source>
</evidence>
<gene>
    <name evidence="1" type="ORF">TEA_008899</name>
</gene>